<proteinExistence type="inferred from homology"/>
<feature type="active site" description="Proton donor" evidence="4">
    <location>
        <position position="51"/>
    </location>
</feature>
<name>A1R1D7_PAEAT</name>
<evidence type="ECO:0000313" key="9">
    <source>
        <dbReference type="Proteomes" id="UP000000637"/>
    </source>
</evidence>
<dbReference type="KEGG" id="aau:AAur_0228"/>
<dbReference type="HOGENOM" id="CLU_023205_0_1_11"/>
<dbReference type="PRINTS" id="PR00069">
    <property type="entry name" value="ALDKETRDTASE"/>
</dbReference>
<dbReference type="PANTHER" id="PTHR43827:SF3">
    <property type="entry name" value="NADP-DEPENDENT OXIDOREDUCTASE DOMAIN-CONTAINING PROTEIN"/>
    <property type="match status" value="1"/>
</dbReference>
<comment type="similarity">
    <text evidence="1">Belongs to the aldo/keto reductase family.</text>
</comment>
<feature type="binding site" evidence="5">
    <location>
        <position position="109"/>
    </location>
    <ligand>
        <name>substrate</name>
    </ligand>
</feature>
<organism evidence="8 9">
    <name type="scientific">Paenarthrobacter aurescens (strain TC1)</name>
    <dbReference type="NCBI Taxonomy" id="290340"/>
    <lineage>
        <taxon>Bacteria</taxon>
        <taxon>Bacillati</taxon>
        <taxon>Actinomycetota</taxon>
        <taxon>Actinomycetes</taxon>
        <taxon>Micrococcales</taxon>
        <taxon>Micrococcaceae</taxon>
        <taxon>Paenarthrobacter</taxon>
    </lineage>
</organism>
<sequence length="276" mass="30037">MTLAPLIELNDGHKIPQLGLGTWPLNDAQVADAVVEAVSHGYRHVDTAVKYGNEKGVGNGIRACGVNREELFITTKLDGEFQGSGKAAAGLDGSLERLGLDYVDLLLIHWPLPRRGDFVDTWKTFEELQASGKVRSIGVSNFKPAHLDQLLRQTDVVPAVNQIQVSPTIPRPAARAFNERNGIITESYSPLGASSDLLNAPVLADIGKKYGKTPGQVVLRWHVQQGLVAIPKTANPQRMRENLDIFDFELDHDDLTRLQTLDAGPDAGVDSDVQGH</sequence>
<evidence type="ECO:0000256" key="4">
    <source>
        <dbReference type="PIRSR" id="PIRSR000097-1"/>
    </source>
</evidence>
<accession>A1R1D7</accession>
<keyword evidence="2" id="KW-0521">NADP</keyword>
<evidence type="ECO:0000256" key="1">
    <source>
        <dbReference type="ARBA" id="ARBA00007905"/>
    </source>
</evidence>
<keyword evidence="9" id="KW-1185">Reference proteome</keyword>
<dbReference type="PIRSF" id="PIRSF000097">
    <property type="entry name" value="AKR"/>
    <property type="match status" value="1"/>
</dbReference>
<feature type="domain" description="NADP-dependent oxidoreductase" evidence="7">
    <location>
        <begin position="18"/>
        <end position="261"/>
    </location>
</feature>
<dbReference type="EC" id="1.1.1.274" evidence="8"/>
<gene>
    <name evidence="8" type="ordered locus">AAur_0228</name>
</gene>
<dbReference type="GO" id="GO:0050580">
    <property type="term" value="F:2,5-didehydrogluconate reductase activity"/>
    <property type="evidence" value="ECO:0007669"/>
    <property type="project" value="UniProtKB-EC"/>
</dbReference>
<keyword evidence="3 8" id="KW-0560">Oxidoreductase</keyword>
<evidence type="ECO:0000259" key="7">
    <source>
        <dbReference type="Pfam" id="PF00248"/>
    </source>
</evidence>
<dbReference type="PROSITE" id="PS00798">
    <property type="entry name" value="ALDOKETO_REDUCTASE_1"/>
    <property type="match status" value="1"/>
</dbReference>
<evidence type="ECO:0000313" key="8">
    <source>
        <dbReference type="EMBL" id="ABM09745.1"/>
    </source>
</evidence>
<dbReference type="PROSITE" id="PS00062">
    <property type="entry name" value="ALDOKETO_REDUCTASE_2"/>
    <property type="match status" value="1"/>
</dbReference>
<dbReference type="InterPro" id="IPR018170">
    <property type="entry name" value="Aldo/ket_reductase_CS"/>
</dbReference>
<protein>
    <submittedName>
        <fullName evidence="8">2,5-diketo-D-gluconic acid reductase</fullName>
        <ecNumber evidence="8">1.1.1.274</ecNumber>
    </submittedName>
</protein>
<dbReference type="eggNOG" id="COG0656">
    <property type="taxonomic scope" value="Bacteria"/>
</dbReference>
<dbReference type="Proteomes" id="UP000000637">
    <property type="component" value="Chromosome"/>
</dbReference>
<evidence type="ECO:0000256" key="5">
    <source>
        <dbReference type="PIRSR" id="PIRSR000097-2"/>
    </source>
</evidence>
<dbReference type="EMBL" id="CP000474">
    <property type="protein sequence ID" value="ABM09745.1"/>
    <property type="molecule type" value="Genomic_DNA"/>
</dbReference>
<dbReference type="AlphaFoldDB" id="A1R1D7"/>
<feature type="site" description="Lowers pKa of active site Tyr" evidence="6">
    <location>
        <position position="76"/>
    </location>
</feature>
<dbReference type="Gene3D" id="3.20.20.100">
    <property type="entry name" value="NADP-dependent oxidoreductase domain"/>
    <property type="match status" value="1"/>
</dbReference>
<dbReference type="RefSeq" id="WP_011772997.1">
    <property type="nucleotide sequence ID" value="NC_008711.1"/>
</dbReference>
<evidence type="ECO:0000256" key="3">
    <source>
        <dbReference type="ARBA" id="ARBA00023002"/>
    </source>
</evidence>
<dbReference type="InterPro" id="IPR020471">
    <property type="entry name" value="AKR"/>
</dbReference>
<dbReference type="STRING" id="290340.AAur_0228"/>
<dbReference type="InterPro" id="IPR023210">
    <property type="entry name" value="NADP_OxRdtase_dom"/>
</dbReference>
<dbReference type="InterPro" id="IPR036812">
    <property type="entry name" value="NAD(P)_OxRdtase_dom_sf"/>
</dbReference>
<reference evidence="8 9" key="1">
    <citation type="journal article" date="2006" name="PLoS Genet.">
        <title>Secrets of soil survival revealed by the genome sequence of Arthrobacter aurescens TC1.</title>
        <authorList>
            <person name="Mongodin E.F."/>
            <person name="Shapir N."/>
            <person name="Daugherty S.C."/>
            <person name="DeBoy R.T."/>
            <person name="Emerson J.B."/>
            <person name="Shvartzbeyn A."/>
            <person name="Radune D."/>
            <person name="Vamathevan J."/>
            <person name="Riggs F."/>
            <person name="Grinberg V."/>
            <person name="Khouri H."/>
            <person name="Wackett L.P."/>
            <person name="Nelson K.E."/>
            <person name="Sadowsky M.J."/>
        </authorList>
    </citation>
    <scope>NUCLEOTIDE SEQUENCE [LARGE SCALE GENOMIC DNA]</scope>
    <source>
        <strain evidence="8 9">TC1</strain>
    </source>
</reference>
<dbReference type="PROSITE" id="PS00063">
    <property type="entry name" value="ALDOKETO_REDUCTASE_3"/>
    <property type="match status" value="1"/>
</dbReference>
<dbReference type="OrthoDB" id="9804790at2"/>
<dbReference type="FunFam" id="3.20.20.100:FF:000002">
    <property type="entry name" value="2,5-diketo-D-gluconic acid reductase A"/>
    <property type="match status" value="1"/>
</dbReference>
<dbReference type="SUPFAM" id="SSF51430">
    <property type="entry name" value="NAD(P)-linked oxidoreductase"/>
    <property type="match status" value="1"/>
</dbReference>
<dbReference type="Pfam" id="PF00248">
    <property type="entry name" value="Aldo_ket_red"/>
    <property type="match status" value="1"/>
</dbReference>
<evidence type="ECO:0000256" key="6">
    <source>
        <dbReference type="PIRSR" id="PIRSR000097-3"/>
    </source>
</evidence>
<dbReference type="PANTHER" id="PTHR43827">
    <property type="entry name" value="2,5-DIKETO-D-GLUCONIC ACID REDUCTASE"/>
    <property type="match status" value="1"/>
</dbReference>
<evidence type="ECO:0000256" key="2">
    <source>
        <dbReference type="ARBA" id="ARBA00022857"/>
    </source>
</evidence>